<name>A0ACC1T9X5_9APHY</name>
<dbReference type="Proteomes" id="UP001148662">
    <property type="component" value="Unassembled WGS sequence"/>
</dbReference>
<gene>
    <name evidence="1" type="ORF">NM688_g2079</name>
</gene>
<accession>A0ACC1T9X5</accession>
<proteinExistence type="predicted"/>
<keyword evidence="2" id="KW-1185">Reference proteome</keyword>
<evidence type="ECO:0000313" key="1">
    <source>
        <dbReference type="EMBL" id="KAJ3556345.1"/>
    </source>
</evidence>
<organism evidence="1 2">
    <name type="scientific">Phlebia brevispora</name>
    <dbReference type="NCBI Taxonomy" id="194682"/>
    <lineage>
        <taxon>Eukaryota</taxon>
        <taxon>Fungi</taxon>
        <taxon>Dikarya</taxon>
        <taxon>Basidiomycota</taxon>
        <taxon>Agaricomycotina</taxon>
        <taxon>Agaricomycetes</taxon>
        <taxon>Polyporales</taxon>
        <taxon>Meruliaceae</taxon>
        <taxon>Phlebia</taxon>
    </lineage>
</organism>
<sequence length="762" mass="84104">MSFKQLLVSVTTTLVIGVANAALTRRVACPDGVNTATNAACCGLFAVRDDLNENLFNGGQCNDEAHEALRLTFHDAIAISPALEAQGQFGGGGADGSIVIFADTETGFPANIGLDEVIDIQKPFIQRSNMSVAGSIQFAGAVAGSNCPGAPALPVFVGRQDATQPAPDGLVPEPFDLIDDVLARFADAGGFDELETVWFLIAHTVAAQNDIDPTIPRTPFDSTPELFDGTVMSPLKGEFRLQTDHLLARDSRTACEWQSFGTDQAKLQNRFQFIFGAMGQLGHDPDDLIDCSEVLPNPPPLTTTPHFPAGKTNKDVEQACAETPFPTLRTDPGPQTVVAPVPSSPRLMSWLFLRATMQQNLGGDVPPELFPRVLRFFVVNPTPAQLQEQNIRNIVHIDKHAIGAVGQVCRYWSTFCQEKLFERITLRSLDDVTQLAAFTRNPRSKVGTYIQAVTCSINLDKNIPPWLHLLSPLYDNLPLLSSSSSQRITVDVSGPLLSRYRTIRSIHYSIPRAIREYSLRFYVVKIHNVHFGSFHDLLHLVHELHNLSILTCTHVTWTTMPSILRWKSSCGKSPRTRQYKVVMDNCTHNWTALWLCVAFVQDIPLPFGGDLFQLGQLLGGMGTDFDSTTSTVRAQTQPFPNGAICIRFTVDATADAATRDIMFVFAIEPLAQHVTRIVAALPLSQFEGTNWKAAKDAISQLRHLQHITLRFYSQDHIDNFARNLRSKIDALVWNKLRFELWVPKSGLVMWKAASPQANQTIA</sequence>
<dbReference type="EMBL" id="JANHOG010000249">
    <property type="protein sequence ID" value="KAJ3556345.1"/>
    <property type="molecule type" value="Genomic_DNA"/>
</dbReference>
<reference evidence="1" key="1">
    <citation type="submission" date="2022-07" db="EMBL/GenBank/DDBJ databases">
        <title>Genome Sequence of Phlebia brevispora.</title>
        <authorList>
            <person name="Buettner E."/>
        </authorList>
    </citation>
    <scope>NUCLEOTIDE SEQUENCE</scope>
    <source>
        <strain evidence="1">MPL23</strain>
    </source>
</reference>
<protein>
    <submittedName>
        <fullName evidence="1">Uncharacterized protein</fullName>
    </submittedName>
</protein>
<comment type="caution">
    <text evidence="1">The sequence shown here is derived from an EMBL/GenBank/DDBJ whole genome shotgun (WGS) entry which is preliminary data.</text>
</comment>
<evidence type="ECO:0000313" key="2">
    <source>
        <dbReference type="Proteomes" id="UP001148662"/>
    </source>
</evidence>